<comment type="caution">
    <text evidence="2">The sequence shown here is derived from an EMBL/GenBank/DDBJ whole genome shotgun (WGS) entry which is preliminary data.</text>
</comment>
<accession>A0A9J6DEZ3</accession>
<evidence type="ECO:0000313" key="3">
    <source>
        <dbReference type="Proteomes" id="UP000821866"/>
    </source>
</evidence>
<evidence type="ECO:0000313" key="2">
    <source>
        <dbReference type="EMBL" id="KAH8020494.1"/>
    </source>
</evidence>
<keyword evidence="3" id="KW-1185">Reference proteome</keyword>
<dbReference type="AlphaFoldDB" id="A0A9J6DEZ3"/>
<name>A0A9J6DEZ3_RHIMP</name>
<protein>
    <submittedName>
        <fullName evidence="2">Uncharacterized protein</fullName>
    </submittedName>
</protein>
<feature type="compositionally biased region" description="Low complexity" evidence="1">
    <location>
        <begin position="249"/>
        <end position="267"/>
    </location>
</feature>
<proteinExistence type="predicted"/>
<gene>
    <name evidence="2" type="ORF">HPB51_002443</name>
</gene>
<evidence type="ECO:0000256" key="1">
    <source>
        <dbReference type="SAM" id="MobiDB-lite"/>
    </source>
</evidence>
<organism evidence="2 3">
    <name type="scientific">Rhipicephalus microplus</name>
    <name type="common">Cattle tick</name>
    <name type="synonym">Boophilus microplus</name>
    <dbReference type="NCBI Taxonomy" id="6941"/>
    <lineage>
        <taxon>Eukaryota</taxon>
        <taxon>Metazoa</taxon>
        <taxon>Ecdysozoa</taxon>
        <taxon>Arthropoda</taxon>
        <taxon>Chelicerata</taxon>
        <taxon>Arachnida</taxon>
        <taxon>Acari</taxon>
        <taxon>Parasitiformes</taxon>
        <taxon>Ixodida</taxon>
        <taxon>Ixodoidea</taxon>
        <taxon>Ixodidae</taxon>
        <taxon>Rhipicephalinae</taxon>
        <taxon>Rhipicephalus</taxon>
        <taxon>Boophilus</taxon>
    </lineage>
</organism>
<dbReference type="VEuPathDB" id="VectorBase:LOC119173985"/>
<feature type="region of interest" description="Disordered" evidence="1">
    <location>
        <begin position="1"/>
        <end position="30"/>
    </location>
</feature>
<dbReference type="Proteomes" id="UP000821866">
    <property type="component" value="Chromosome 7"/>
</dbReference>
<feature type="region of interest" description="Disordered" evidence="1">
    <location>
        <begin position="249"/>
        <end position="277"/>
    </location>
</feature>
<dbReference type="EMBL" id="JABSTU010000009">
    <property type="protein sequence ID" value="KAH8020494.1"/>
    <property type="molecule type" value="Genomic_DNA"/>
</dbReference>
<reference evidence="2" key="2">
    <citation type="submission" date="2021-09" db="EMBL/GenBank/DDBJ databases">
        <authorList>
            <person name="Jia N."/>
            <person name="Wang J."/>
            <person name="Shi W."/>
            <person name="Du L."/>
            <person name="Sun Y."/>
            <person name="Zhan W."/>
            <person name="Jiang J."/>
            <person name="Wang Q."/>
            <person name="Zhang B."/>
            <person name="Ji P."/>
            <person name="Sakyi L.B."/>
            <person name="Cui X."/>
            <person name="Yuan T."/>
            <person name="Jiang B."/>
            <person name="Yang W."/>
            <person name="Lam T.T.-Y."/>
            <person name="Chang Q."/>
            <person name="Ding S."/>
            <person name="Wang X."/>
            <person name="Zhu J."/>
            <person name="Ruan X."/>
            <person name="Zhao L."/>
            <person name="Wei J."/>
            <person name="Que T."/>
            <person name="Du C."/>
            <person name="Cheng J."/>
            <person name="Dai P."/>
            <person name="Han X."/>
            <person name="Huang E."/>
            <person name="Gao Y."/>
            <person name="Liu J."/>
            <person name="Shao H."/>
            <person name="Ye R."/>
            <person name="Li L."/>
            <person name="Wei W."/>
            <person name="Wang X."/>
            <person name="Wang C."/>
            <person name="Huo Q."/>
            <person name="Li W."/>
            <person name="Guo W."/>
            <person name="Chen H."/>
            <person name="Chen S."/>
            <person name="Zhou L."/>
            <person name="Zhou L."/>
            <person name="Ni X."/>
            <person name="Tian J."/>
            <person name="Zhou Y."/>
            <person name="Sheng Y."/>
            <person name="Liu T."/>
            <person name="Pan Y."/>
            <person name="Xia L."/>
            <person name="Li J."/>
            <person name="Zhao F."/>
            <person name="Cao W."/>
        </authorList>
    </citation>
    <scope>NUCLEOTIDE SEQUENCE</scope>
    <source>
        <strain evidence="2">Rmic-2018</strain>
        <tissue evidence="2">Larvae</tissue>
    </source>
</reference>
<sequence length="600" mass="63626">MQRDTIPVLLSTSATREREREAKEMPHHGRRSRLAFLPLLSREHVERIRRDRRAAHCQRVRNVDGKTQQSEERQAVKNIKGYQRFCCCHWHPVPSPEITTPASLKQLPSISVSHADNTAAVTTGHAALTSVQGDVHAGVQAITTGTAPGGSVQVAPAATTVHGDSTVTAVHGDSTGVTSVHDVPAAHALYGAPVFGTKPTSVSGAPAAVSTSHGASTSVTNVHAAPAVSTPAIGTLQTSVVGIPTLGTAHASPTDTTTKTDASAATTVQSSPADASKVTTTTAYPAPVVPTYQDPSAYPVYYNPQPAFNPYYQPFPFVNAGGASGSKTVYELPYVQSVYQPPQSNAGYYQPFPYSGYVPGFGRPSTYPTSQVFPAYSASPATEAHHTGSVTAMKDPSVTKSTMIGNYQASPVASLMYRDSAPAVSGDHMTPGVATAHNTYQAAPAGSPHTGQVVASTYQAVDHTVPNIHQAPAVSTFPDVQAFPSYHTVPAAARVEKVDTYQPSQVIGAVTPVHVIRYLCSRGRPCSAYAALSNSSCCHCSLDHSSRDSCSRDWSCQGQLACRFTRRDYGHISRRCPSCRDGTHHRTCRDWCSRACSIFG</sequence>
<reference evidence="2" key="1">
    <citation type="journal article" date="2020" name="Cell">
        <title>Large-Scale Comparative Analyses of Tick Genomes Elucidate Their Genetic Diversity and Vector Capacities.</title>
        <authorList>
            <consortium name="Tick Genome and Microbiome Consortium (TIGMIC)"/>
            <person name="Jia N."/>
            <person name="Wang J."/>
            <person name="Shi W."/>
            <person name="Du L."/>
            <person name="Sun Y."/>
            <person name="Zhan W."/>
            <person name="Jiang J.F."/>
            <person name="Wang Q."/>
            <person name="Zhang B."/>
            <person name="Ji P."/>
            <person name="Bell-Sakyi L."/>
            <person name="Cui X.M."/>
            <person name="Yuan T.T."/>
            <person name="Jiang B.G."/>
            <person name="Yang W.F."/>
            <person name="Lam T.T."/>
            <person name="Chang Q.C."/>
            <person name="Ding S.J."/>
            <person name="Wang X.J."/>
            <person name="Zhu J.G."/>
            <person name="Ruan X.D."/>
            <person name="Zhao L."/>
            <person name="Wei J.T."/>
            <person name="Ye R.Z."/>
            <person name="Que T.C."/>
            <person name="Du C.H."/>
            <person name="Zhou Y.H."/>
            <person name="Cheng J.X."/>
            <person name="Dai P.F."/>
            <person name="Guo W.B."/>
            <person name="Han X.H."/>
            <person name="Huang E.J."/>
            <person name="Li L.F."/>
            <person name="Wei W."/>
            <person name="Gao Y.C."/>
            <person name="Liu J.Z."/>
            <person name="Shao H.Z."/>
            <person name="Wang X."/>
            <person name="Wang C.C."/>
            <person name="Yang T.C."/>
            <person name="Huo Q.B."/>
            <person name="Li W."/>
            <person name="Chen H.Y."/>
            <person name="Chen S.E."/>
            <person name="Zhou L.G."/>
            <person name="Ni X.B."/>
            <person name="Tian J.H."/>
            <person name="Sheng Y."/>
            <person name="Liu T."/>
            <person name="Pan Y.S."/>
            <person name="Xia L.Y."/>
            <person name="Li J."/>
            <person name="Zhao F."/>
            <person name="Cao W.C."/>
        </authorList>
    </citation>
    <scope>NUCLEOTIDE SEQUENCE</scope>
    <source>
        <strain evidence="2">Rmic-2018</strain>
    </source>
</reference>
<feature type="compositionally biased region" description="Basic and acidic residues" evidence="1">
    <location>
        <begin position="15"/>
        <end position="27"/>
    </location>
</feature>